<dbReference type="PROSITE" id="PS00018">
    <property type="entry name" value="EF_HAND_1"/>
    <property type="match status" value="2"/>
</dbReference>
<name>A0A8S2QR83_9BILA</name>
<dbReference type="EMBL" id="CAJOBI010009007">
    <property type="protein sequence ID" value="CAF4127614.1"/>
    <property type="molecule type" value="Genomic_DNA"/>
</dbReference>
<proteinExistence type="predicted"/>
<dbReference type="InterPro" id="IPR009460">
    <property type="entry name" value="Ryanrecept_TM4-6"/>
</dbReference>
<keyword evidence="5 7" id="KW-0472">Membrane</keyword>
<dbReference type="SMART" id="SM00054">
    <property type="entry name" value="EFh"/>
    <property type="match status" value="2"/>
</dbReference>
<feature type="transmembrane region" description="Helical" evidence="7">
    <location>
        <begin position="515"/>
        <end position="539"/>
    </location>
</feature>
<evidence type="ECO:0000256" key="5">
    <source>
        <dbReference type="ARBA" id="ARBA00023136"/>
    </source>
</evidence>
<dbReference type="GO" id="GO:0042383">
    <property type="term" value="C:sarcolemma"/>
    <property type="evidence" value="ECO:0007669"/>
    <property type="project" value="TreeGrafter"/>
</dbReference>
<dbReference type="Pfam" id="PF06459">
    <property type="entry name" value="RR_TM4-6"/>
    <property type="match status" value="1"/>
</dbReference>
<feature type="compositionally biased region" description="Polar residues" evidence="6">
    <location>
        <begin position="408"/>
        <end position="425"/>
    </location>
</feature>
<reference evidence="9" key="1">
    <citation type="submission" date="2021-02" db="EMBL/GenBank/DDBJ databases">
        <authorList>
            <person name="Nowell W R."/>
        </authorList>
    </citation>
    <scope>NUCLEOTIDE SEQUENCE</scope>
</reference>
<dbReference type="Gene3D" id="1.10.238.10">
    <property type="entry name" value="EF-hand"/>
    <property type="match status" value="1"/>
</dbReference>
<dbReference type="GO" id="GO:0033017">
    <property type="term" value="C:sarcoplasmic reticulum membrane"/>
    <property type="evidence" value="ECO:0007669"/>
    <property type="project" value="TreeGrafter"/>
</dbReference>
<comment type="caution">
    <text evidence="9">The sequence shown here is derived from an EMBL/GenBank/DDBJ whole genome shotgun (WGS) entry which is preliminary data.</text>
</comment>
<evidence type="ECO:0000313" key="9">
    <source>
        <dbReference type="EMBL" id="CAF4127614.1"/>
    </source>
</evidence>
<dbReference type="PROSITE" id="PS50222">
    <property type="entry name" value="EF_HAND_2"/>
    <property type="match status" value="1"/>
</dbReference>
<keyword evidence="3" id="KW-0106">Calcium</keyword>
<feature type="domain" description="EF-hand" evidence="8">
    <location>
        <begin position="1"/>
        <end position="29"/>
    </location>
</feature>
<dbReference type="GO" id="GO:0005790">
    <property type="term" value="C:smooth endoplasmic reticulum"/>
    <property type="evidence" value="ECO:0007669"/>
    <property type="project" value="TreeGrafter"/>
</dbReference>
<dbReference type="AlphaFoldDB" id="A0A8S2QR83"/>
<comment type="subcellular location">
    <subcellularLocation>
        <location evidence="1">Membrane</location>
        <topology evidence="1">Multi-pass membrane protein</topology>
    </subcellularLocation>
</comment>
<gene>
    <name evidence="9" type="ORF">SMN809_LOCUS18604</name>
</gene>
<feature type="region of interest" description="Disordered" evidence="6">
    <location>
        <begin position="403"/>
        <end position="441"/>
    </location>
</feature>
<keyword evidence="2 7" id="KW-0812">Transmembrane</keyword>
<evidence type="ECO:0000256" key="3">
    <source>
        <dbReference type="ARBA" id="ARBA00022837"/>
    </source>
</evidence>
<dbReference type="PANTHER" id="PTHR46399:SF8">
    <property type="entry name" value="B30.2_SPRY DOMAIN-CONTAINING PROTEIN"/>
    <property type="match status" value="1"/>
</dbReference>
<organism evidence="9 10">
    <name type="scientific">Rotaria magnacalcarata</name>
    <dbReference type="NCBI Taxonomy" id="392030"/>
    <lineage>
        <taxon>Eukaryota</taxon>
        <taxon>Metazoa</taxon>
        <taxon>Spiralia</taxon>
        <taxon>Gnathifera</taxon>
        <taxon>Rotifera</taxon>
        <taxon>Eurotatoria</taxon>
        <taxon>Bdelloidea</taxon>
        <taxon>Philodinida</taxon>
        <taxon>Philodinidae</taxon>
        <taxon>Rotaria</taxon>
    </lineage>
</organism>
<dbReference type="GO" id="GO:0005219">
    <property type="term" value="F:ryanodine-sensitive calcium-release channel activity"/>
    <property type="evidence" value="ECO:0007669"/>
    <property type="project" value="InterPro"/>
</dbReference>
<sequence>EAFQEFDANGDGFISPKEFRRAMEAQKIYSSQDMDYILSCVDINQDGKIDFIEFTERFHNPARDIGFNMAILLTNLSEHMPHDLRFLRLMDKAKSFLSYFQDHLGRIEIKGGAGYIERVYFEINESNIEQWNKPHIKESKKAFLHLVVNEADDKEKLEQFINFCEDTIFEMQHAVAISGEEDDQASHGERSSSSESNAAQQTPSQPLQVAASCAWTGIKYLFNLLRPATLADAYHRVRQMTFKDMITNLFLLLIKCIRLLLVMMVCIFKTITYCLWTLMAEDEPKEASILERTSVPSQAKRHDYRLPSISMTPKPFADGEDLVSVNAFGVDIDLDSAAKHRLSLTDEQISQLKLYSTQSLDSQQKFSLMTNGDSSVSQSSTATTVAVPFKSQTTTAINGIEKSKSALEGNTQVEHQQKRISSTANGMAAEEDDSTPAAPPAGTDFGKKALAWMARNYHTLKLVALCLAFLINFLLLFYKAIPIATAFTDSDSLEEVEDGDDDDNEIIVMDPKNHYLIYLLRLAAFLHSLFAFLMMISYYKLKVPLVIFKREKEIARKLEFEGSWLIDQPSENGSWILSYLSREWHKLVISSKSFPDSYWDKFVKKKVRNKYSDQFDYDELTRFLGMEKNDTSGKFEIVKPIETGLWAKIKSIDMRYQVWKWGVIFTDNSFLYVFFYFLFSVVGNFAFFVYAIHLLDVAISIKSLSTILKSITHNGRQLMLTIMLMTVVVYLYTVVAFNFFRKFYTKEEDEEREENCKDMFTVSLKTKTEKNALFSFLNKIN</sequence>
<dbReference type="Pfam" id="PF00520">
    <property type="entry name" value="Ion_trans"/>
    <property type="match status" value="1"/>
</dbReference>
<dbReference type="GO" id="GO:0006874">
    <property type="term" value="P:intracellular calcium ion homeostasis"/>
    <property type="evidence" value="ECO:0007669"/>
    <property type="project" value="InterPro"/>
</dbReference>
<dbReference type="GO" id="GO:0005509">
    <property type="term" value="F:calcium ion binding"/>
    <property type="evidence" value="ECO:0007669"/>
    <property type="project" value="InterPro"/>
</dbReference>
<dbReference type="Proteomes" id="UP000676336">
    <property type="component" value="Unassembled WGS sequence"/>
</dbReference>
<evidence type="ECO:0000256" key="2">
    <source>
        <dbReference type="ARBA" id="ARBA00022692"/>
    </source>
</evidence>
<dbReference type="InterPro" id="IPR005821">
    <property type="entry name" value="Ion_trans_dom"/>
</dbReference>
<dbReference type="PANTHER" id="PTHR46399">
    <property type="entry name" value="B30.2/SPRY DOMAIN-CONTAINING PROTEIN"/>
    <property type="match status" value="1"/>
</dbReference>
<accession>A0A8S2QR83</accession>
<dbReference type="SUPFAM" id="SSF47473">
    <property type="entry name" value="EF-hand"/>
    <property type="match status" value="1"/>
</dbReference>
<protein>
    <recommendedName>
        <fullName evidence="8">EF-hand domain-containing protein</fullName>
    </recommendedName>
</protein>
<dbReference type="GO" id="GO:0014808">
    <property type="term" value="P:release of sequestered calcium ion into cytosol by sarcoplasmic reticulum"/>
    <property type="evidence" value="ECO:0007669"/>
    <property type="project" value="TreeGrafter"/>
</dbReference>
<dbReference type="Pfam" id="PF13499">
    <property type="entry name" value="EF-hand_7"/>
    <property type="match status" value="1"/>
</dbReference>
<feature type="transmembrane region" description="Helical" evidence="7">
    <location>
        <begin position="249"/>
        <end position="276"/>
    </location>
</feature>
<dbReference type="GO" id="GO:0006941">
    <property type="term" value="P:striated muscle contraction"/>
    <property type="evidence" value="ECO:0007669"/>
    <property type="project" value="TreeGrafter"/>
</dbReference>
<evidence type="ECO:0000256" key="7">
    <source>
        <dbReference type="SAM" id="Phobius"/>
    </source>
</evidence>
<feature type="non-terminal residue" evidence="9">
    <location>
        <position position="1"/>
    </location>
</feature>
<evidence type="ECO:0000256" key="1">
    <source>
        <dbReference type="ARBA" id="ARBA00004141"/>
    </source>
</evidence>
<evidence type="ECO:0000259" key="8">
    <source>
        <dbReference type="PROSITE" id="PS50222"/>
    </source>
</evidence>
<evidence type="ECO:0000313" key="10">
    <source>
        <dbReference type="Proteomes" id="UP000676336"/>
    </source>
</evidence>
<evidence type="ECO:0000256" key="6">
    <source>
        <dbReference type="SAM" id="MobiDB-lite"/>
    </source>
</evidence>
<feature type="region of interest" description="Disordered" evidence="6">
    <location>
        <begin position="180"/>
        <end position="204"/>
    </location>
</feature>
<feature type="transmembrane region" description="Helical" evidence="7">
    <location>
        <begin position="462"/>
        <end position="481"/>
    </location>
</feature>
<feature type="transmembrane region" description="Helical" evidence="7">
    <location>
        <begin position="720"/>
        <end position="740"/>
    </location>
</feature>
<dbReference type="InterPro" id="IPR011992">
    <property type="entry name" value="EF-hand-dom_pair"/>
</dbReference>
<dbReference type="InterPro" id="IPR002048">
    <property type="entry name" value="EF_hand_dom"/>
</dbReference>
<dbReference type="InterPro" id="IPR015925">
    <property type="entry name" value="Ryanodine_IP3_receptor"/>
</dbReference>
<dbReference type="CDD" id="cd00051">
    <property type="entry name" value="EFh"/>
    <property type="match status" value="1"/>
</dbReference>
<evidence type="ECO:0000256" key="4">
    <source>
        <dbReference type="ARBA" id="ARBA00022989"/>
    </source>
</evidence>
<dbReference type="InterPro" id="IPR018247">
    <property type="entry name" value="EF_Hand_1_Ca_BS"/>
</dbReference>
<dbReference type="GO" id="GO:0034704">
    <property type="term" value="C:calcium channel complex"/>
    <property type="evidence" value="ECO:0007669"/>
    <property type="project" value="TreeGrafter"/>
</dbReference>
<keyword evidence="4 7" id="KW-1133">Transmembrane helix</keyword>
<dbReference type="GO" id="GO:0030018">
    <property type="term" value="C:Z disc"/>
    <property type="evidence" value="ECO:0007669"/>
    <property type="project" value="TreeGrafter"/>
</dbReference>